<evidence type="ECO:0000313" key="5">
    <source>
        <dbReference type="Proteomes" id="UP000054549"/>
    </source>
</evidence>
<evidence type="ECO:0000256" key="1">
    <source>
        <dbReference type="ARBA" id="ARBA00006484"/>
    </source>
</evidence>
<evidence type="ECO:0008006" key="6">
    <source>
        <dbReference type="Google" id="ProtNLM"/>
    </source>
</evidence>
<sequence>MGLAYSFLQQSFPLAKTKFTVDDIPDLNGKVAIVTGGSAGIGKETVKGLLLNNAKVYILTRNKEKTEQAIAELKDSTGHEALFISCDLADLVSVKHAAEEFTSKENELHILINNGGVMNPPIEQLTAQGYDMQLGTNALGHFYLTKLLLPTLSS</sequence>
<dbReference type="InterPro" id="IPR036291">
    <property type="entry name" value="NAD(P)-bd_dom_sf"/>
</dbReference>
<evidence type="ECO:0000256" key="2">
    <source>
        <dbReference type="ARBA" id="ARBA00022857"/>
    </source>
</evidence>
<dbReference type="SUPFAM" id="SSF51735">
    <property type="entry name" value="NAD(P)-binding Rossmann-fold domains"/>
    <property type="match status" value="1"/>
</dbReference>
<dbReference type="InParanoid" id="A0A0C2VZH2"/>
<name>A0A0C2VZH2_AMAMK</name>
<gene>
    <name evidence="4" type="ORF">M378DRAFT_114082</name>
</gene>
<dbReference type="InterPro" id="IPR002347">
    <property type="entry name" value="SDR_fam"/>
</dbReference>
<accession>A0A0C2VZH2</accession>
<dbReference type="PRINTS" id="PR00081">
    <property type="entry name" value="GDHRDH"/>
</dbReference>
<dbReference type="GO" id="GO:0016491">
    <property type="term" value="F:oxidoreductase activity"/>
    <property type="evidence" value="ECO:0007669"/>
    <property type="project" value="UniProtKB-KW"/>
</dbReference>
<feature type="non-terminal residue" evidence="4">
    <location>
        <position position="154"/>
    </location>
</feature>
<dbReference type="PANTHER" id="PTHR24320:SF236">
    <property type="entry name" value="SHORT-CHAIN DEHYDROGENASE-RELATED"/>
    <property type="match status" value="1"/>
</dbReference>
<evidence type="ECO:0000256" key="3">
    <source>
        <dbReference type="ARBA" id="ARBA00023002"/>
    </source>
</evidence>
<dbReference type="AlphaFoldDB" id="A0A0C2VZH2"/>
<dbReference type="Pfam" id="PF00106">
    <property type="entry name" value="adh_short"/>
    <property type="match status" value="1"/>
</dbReference>
<dbReference type="OrthoDB" id="191139at2759"/>
<proteinExistence type="inferred from homology"/>
<dbReference type="PANTHER" id="PTHR24320">
    <property type="entry name" value="RETINOL DEHYDROGENASE"/>
    <property type="match status" value="1"/>
</dbReference>
<keyword evidence="5" id="KW-1185">Reference proteome</keyword>
<protein>
    <recommendedName>
        <fullName evidence="6">NAD(P)-binding protein</fullName>
    </recommendedName>
</protein>
<reference evidence="4 5" key="1">
    <citation type="submission" date="2014-04" db="EMBL/GenBank/DDBJ databases">
        <title>Evolutionary Origins and Diversification of the Mycorrhizal Mutualists.</title>
        <authorList>
            <consortium name="DOE Joint Genome Institute"/>
            <consortium name="Mycorrhizal Genomics Consortium"/>
            <person name="Kohler A."/>
            <person name="Kuo A."/>
            <person name="Nagy L.G."/>
            <person name="Floudas D."/>
            <person name="Copeland A."/>
            <person name="Barry K.W."/>
            <person name="Cichocki N."/>
            <person name="Veneault-Fourrey C."/>
            <person name="LaButti K."/>
            <person name="Lindquist E.A."/>
            <person name="Lipzen A."/>
            <person name="Lundell T."/>
            <person name="Morin E."/>
            <person name="Murat C."/>
            <person name="Riley R."/>
            <person name="Ohm R."/>
            <person name="Sun H."/>
            <person name="Tunlid A."/>
            <person name="Henrissat B."/>
            <person name="Grigoriev I.V."/>
            <person name="Hibbett D.S."/>
            <person name="Martin F."/>
        </authorList>
    </citation>
    <scope>NUCLEOTIDE SEQUENCE [LARGE SCALE GENOMIC DNA]</scope>
    <source>
        <strain evidence="4 5">Koide BX008</strain>
    </source>
</reference>
<dbReference type="Gene3D" id="3.40.50.720">
    <property type="entry name" value="NAD(P)-binding Rossmann-like Domain"/>
    <property type="match status" value="1"/>
</dbReference>
<keyword evidence="3" id="KW-0560">Oxidoreductase</keyword>
<organism evidence="4 5">
    <name type="scientific">Amanita muscaria (strain Koide BX008)</name>
    <dbReference type="NCBI Taxonomy" id="946122"/>
    <lineage>
        <taxon>Eukaryota</taxon>
        <taxon>Fungi</taxon>
        <taxon>Dikarya</taxon>
        <taxon>Basidiomycota</taxon>
        <taxon>Agaricomycotina</taxon>
        <taxon>Agaricomycetes</taxon>
        <taxon>Agaricomycetidae</taxon>
        <taxon>Agaricales</taxon>
        <taxon>Pluteineae</taxon>
        <taxon>Amanitaceae</taxon>
        <taxon>Amanita</taxon>
    </lineage>
</organism>
<keyword evidence="2" id="KW-0521">NADP</keyword>
<dbReference type="EMBL" id="KN818858">
    <property type="protein sequence ID" value="KIL54252.1"/>
    <property type="molecule type" value="Genomic_DNA"/>
</dbReference>
<dbReference type="STRING" id="946122.A0A0C2VZH2"/>
<dbReference type="Proteomes" id="UP000054549">
    <property type="component" value="Unassembled WGS sequence"/>
</dbReference>
<comment type="similarity">
    <text evidence="1">Belongs to the short-chain dehydrogenases/reductases (SDR) family.</text>
</comment>
<dbReference type="HOGENOM" id="CLU_010194_44_9_1"/>
<evidence type="ECO:0000313" key="4">
    <source>
        <dbReference type="EMBL" id="KIL54252.1"/>
    </source>
</evidence>